<name>A0AAV2EA64_9ROSI</name>
<protein>
    <submittedName>
        <fullName evidence="1">Uncharacterized protein</fullName>
    </submittedName>
</protein>
<evidence type="ECO:0000313" key="1">
    <source>
        <dbReference type="EMBL" id="CAL1382801.1"/>
    </source>
</evidence>
<gene>
    <name evidence="1" type="ORF">LTRI10_LOCUS24106</name>
</gene>
<accession>A0AAV2EA64</accession>
<sequence length="68" mass="7691">MLLYRKVLKTNAAQVITINAIGRAIEVLDLLYSPKKELPDVHPEGSAFFPVRILLDDVSDRVYGPWSH</sequence>
<proteinExistence type="predicted"/>
<reference evidence="1 2" key="1">
    <citation type="submission" date="2024-04" db="EMBL/GenBank/DDBJ databases">
        <authorList>
            <person name="Fracassetti M."/>
        </authorList>
    </citation>
    <scope>NUCLEOTIDE SEQUENCE [LARGE SCALE GENOMIC DNA]</scope>
</reference>
<evidence type="ECO:0000313" key="2">
    <source>
        <dbReference type="Proteomes" id="UP001497516"/>
    </source>
</evidence>
<dbReference type="Proteomes" id="UP001497516">
    <property type="component" value="Chromosome 4"/>
</dbReference>
<keyword evidence="2" id="KW-1185">Reference proteome</keyword>
<organism evidence="1 2">
    <name type="scientific">Linum trigynum</name>
    <dbReference type="NCBI Taxonomy" id="586398"/>
    <lineage>
        <taxon>Eukaryota</taxon>
        <taxon>Viridiplantae</taxon>
        <taxon>Streptophyta</taxon>
        <taxon>Embryophyta</taxon>
        <taxon>Tracheophyta</taxon>
        <taxon>Spermatophyta</taxon>
        <taxon>Magnoliopsida</taxon>
        <taxon>eudicotyledons</taxon>
        <taxon>Gunneridae</taxon>
        <taxon>Pentapetalae</taxon>
        <taxon>rosids</taxon>
        <taxon>fabids</taxon>
        <taxon>Malpighiales</taxon>
        <taxon>Linaceae</taxon>
        <taxon>Linum</taxon>
    </lineage>
</organism>
<dbReference type="EMBL" id="OZ034817">
    <property type="protein sequence ID" value="CAL1382801.1"/>
    <property type="molecule type" value="Genomic_DNA"/>
</dbReference>
<dbReference type="AlphaFoldDB" id="A0AAV2EA64"/>